<sequence>MNKKAGILLLKGYEFIVEKEVYDLALGFNVPYSYKIRVYNAEQFIDSLGLDLESLQLEDLPVVALKKLKESNKELKGIRLV</sequence>
<keyword evidence="2" id="KW-1185">Reference proteome</keyword>
<organism evidence="1 2">
    <name type="scientific">Lactobacillus phage 521B</name>
    <dbReference type="NCBI Taxonomy" id="2510942"/>
    <lineage>
        <taxon>Viruses</taxon>
        <taxon>Duplodnaviria</taxon>
        <taxon>Heunggongvirae</taxon>
        <taxon>Uroviricota</taxon>
        <taxon>Caudoviricetes</taxon>
        <taxon>Herelleviridae</taxon>
        <taxon>Tybeckvirus</taxon>
        <taxon>Tybeckvirus tv521B</taxon>
    </lineage>
</organism>
<evidence type="ECO:0000313" key="1">
    <source>
        <dbReference type="EMBL" id="QBJ03385.1"/>
    </source>
</evidence>
<dbReference type="Proteomes" id="UP000308874">
    <property type="component" value="Segment"/>
</dbReference>
<reference evidence="1 2" key="1">
    <citation type="submission" date="2019-02" db="EMBL/GenBank/DDBJ databases">
        <title>Isolation of virulent Lactobacillus brevis phages.</title>
        <authorList>
            <person name="Feyereisen M."/>
            <person name="Mahony J."/>
            <person name="O'Sullivan T."/>
            <person name="van Sinderen D."/>
        </authorList>
    </citation>
    <scope>NUCLEOTIDE SEQUENCE [LARGE SCALE GENOMIC DNA]</scope>
</reference>
<accession>A0A4Y5FED2</accession>
<dbReference type="EMBL" id="MK504443">
    <property type="protein sequence ID" value="QBJ03385.1"/>
    <property type="molecule type" value="Genomic_DNA"/>
</dbReference>
<proteinExistence type="predicted"/>
<name>A0A4Y5FED2_9CAUD</name>
<evidence type="ECO:0000313" key="2">
    <source>
        <dbReference type="Proteomes" id="UP000308874"/>
    </source>
</evidence>
<protein>
    <submittedName>
        <fullName evidence="1">Uncharacterized protein</fullName>
    </submittedName>
</protein>
<gene>
    <name evidence="1" type="ORF">B521_0035</name>
</gene>